<reference evidence="2" key="1">
    <citation type="journal article" date="2015" name="Genome Announc.">
        <title>Genome sequence of the AIDS-associated pathogen Penicillium marneffei (ATCC18224) and its near taxonomic relative Talaromyces stipitatus (ATCC10500).</title>
        <authorList>
            <person name="Nierman W.C."/>
            <person name="Fedorova-Abrams N.D."/>
            <person name="Andrianopoulos A."/>
        </authorList>
    </citation>
    <scope>NUCLEOTIDE SEQUENCE [LARGE SCALE GENOMIC DNA]</scope>
    <source>
        <strain evidence="2">ATCC 10500 / CBS 375.48 / QM 6759 / NRRL 1006</strain>
    </source>
</reference>
<dbReference type="EMBL" id="EQ962659">
    <property type="protein sequence ID" value="EED12916.1"/>
    <property type="molecule type" value="Genomic_DNA"/>
</dbReference>
<dbReference type="Proteomes" id="UP000001745">
    <property type="component" value="Unassembled WGS sequence"/>
</dbReference>
<dbReference type="HOGENOM" id="CLU_037990_6_1_1"/>
<dbReference type="InterPro" id="IPR029063">
    <property type="entry name" value="SAM-dependent_MTases_sf"/>
</dbReference>
<dbReference type="OMA" id="CEHVVNP"/>
<dbReference type="InterPro" id="IPR052356">
    <property type="entry name" value="Thiol_S-MT"/>
</dbReference>
<dbReference type="VEuPathDB" id="FungiDB:TSTA_054270"/>
<name>B8MR21_TALSN</name>
<dbReference type="SUPFAM" id="SSF53335">
    <property type="entry name" value="S-adenosyl-L-methionine-dependent methyltransferases"/>
    <property type="match status" value="1"/>
</dbReference>
<proteinExistence type="predicted"/>
<dbReference type="Gene3D" id="3.40.50.150">
    <property type="entry name" value="Vaccinia Virus protein VP39"/>
    <property type="match status" value="1"/>
</dbReference>
<gene>
    <name evidence="1" type="ORF">TSTA_054270</name>
</gene>
<dbReference type="GeneID" id="8100366"/>
<sequence>MDIVDPPPSFSEYVLGLVQPAVLLAWSFKHYAVVVSETIFLRGQILAPIFRSRQVRDEAFGRFWINFSVARDEKGTPIVDKDVPDPSTLRGSSALIPDILSKARGVVLDVGPGSGTQMPYFADLATKEKASTIYGAEPCVGLHTELRQRILANGLDSKYHILSAAADKTQLVDALRREGVQFNDEGIFDTIVCIRVLCSVPNPAQTISDLYSLLQPGGQMLIVEHVINPFSLFGNRKGGNFLARVMQTVYTMLGWRFFIGDCDLLRDTETYLRNAAERDGGWKSFDLETRFTWSTLPYISGVLVKRN</sequence>
<dbReference type="PhylomeDB" id="B8MR21"/>
<accession>B8MR21</accession>
<dbReference type="PANTHER" id="PTHR45036">
    <property type="entry name" value="METHYLTRANSFERASE LIKE 7B"/>
    <property type="match status" value="1"/>
</dbReference>
<protein>
    <recommendedName>
        <fullName evidence="3">Phospholipid methyltransferase</fullName>
    </recommendedName>
</protein>
<keyword evidence="2" id="KW-1185">Reference proteome</keyword>
<dbReference type="AlphaFoldDB" id="B8MR21"/>
<dbReference type="Pfam" id="PF13489">
    <property type="entry name" value="Methyltransf_23"/>
    <property type="match status" value="1"/>
</dbReference>
<dbReference type="RefSeq" id="XP_002487027.1">
    <property type="nucleotide sequence ID" value="XM_002486982.1"/>
</dbReference>
<dbReference type="InParanoid" id="B8MR21"/>
<dbReference type="OrthoDB" id="540004at2759"/>
<dbReference type="PANTHER" id="PTHR45036:SF1">
    <property type="entry name" value="METHYLTRANSFERASE LIKE 7A"/>
    <property type="match status" value="1"/>
</dbReference>
<evidence type="ECO:0008006" key="3">
    <source>
        <dbReference type="Google" id="ProtNLM"/>
    </source>
</evidence>
<organism evidence="1 2">
    <name type="scientific">Talaromyces stipitatus (strain ATCC 10500 / CBS 375.48 / QM 6759 / NRRL 1006)</name>
    <name type="common">Penicillium stipitatum</name>
    <dbReference type="NCBI Taxonomy" id="441959"/>
    <lineage>
        <taxon>Eukaryota</taxon>
        <taxon>Fungi</taxon>
        <taxon>Dikarya</taxon>
        <taxon>Ascomycota</taxon>
        <taxon>Pezizomycotina</taxon>
        <taxon>Eurotiomycetes</taxon>
        <taxon>Eurotiomycetidae</taxon>
        <taxon>Eurotiales</taxon>
        <taxon>Trichocomaceae</taxon>
        <taxon>Talaromyces</taxon>
        <taxon>Talaromyces sect. Talaromyces</taxon>
    </lineage>
</organism>
<dbReference type="STRING" id="441959.B8MR21"/>
<dbReference type="eggNOG" id="KOG4300">
    <property type="taxonomic scope" value="Eukaryota"/>
</dbReference>
<evidence type="ECO:0000313" key="1">
    <source>
        <dbReference type="EMBL" id="EED12916.1"/>
    </source>
</evidence>
<evidence type="ECO:0000313" key="2">
    <source>
        <dbReference type="Proteomes" id="UP000001745"/>
    </source>
</evidence>